<proteinExistence type="predicted"/>
<accession>A0A1T4KYU6</accession>
<dbReference type="STRING" id="1123491.SAMN02745782_00378"/>
<keyword evidence="2" id="KW-1185">Reference proteome</keyword>
<gene>
    <name evidence="1" type="ORF">SAMN02745782_00378</name>
</gene>
<dbReference type="EMBL" id="FUXB01000002">
    <property type="protein sequence ID" value="SJZ47477.1"/>
    <property type="molecule type" value="Genomic_DNA"/>
</dbReference>
<name>A0A1T4KYU6_VIBCI</name>
<evidence type="ECO:0000313" key="2">
    <source>
        <dbReference type="Proteomes" id="UP000190834"/>
    </source>
</evidence>
<reference evidence="2" key="1">
    <citation type="submission" date="2017-02" db="EMBL/GenBank/DDBJ databases">
        <authorList>
            <person name="Varghese N."/>
            <person name="Submissions S."/>
        </authorList>
    </citation>
    <scope>NUCLEOTIDE SEQUENCE [LARGE SCALE GENOMIC DNA]</scope>
    <source>
        <strain evidence="2">DSM 19608</strain>
    </source>
</reference>
<sequence>MRDSNSPHYKTATDVKNANDFGKEFFIYYSSFKWLMRSTVLIATIKARIICINTSILTTQISVIAVSDLSSKKSFC</sequence>
<dbReference type="Proteomes" id="UP000190834">
    <property type="component" value="Unassembled WGS sequence"/>
</dbReference>
<evidence type="ECO:0000313" key="1">
    <source>
        <dbReference type="EMBL" id="SJZ47477.1"/>
    </source>
</evidence>
<organism evidence="1 2">
    <name type="scientific">Vibrio cincinnatiensis DSM 19608</name>
    <dbReference type="NCBI Taxonomy" id="1123491"/>
    <lineage>
        <taxon>Bacteria</taxon>
        <taxon>Pseudomonadati</taxon>
        <taxon>Pseudomonadota</taxon>
        <taxon>Gammaproteobacteria</taxon>
        <taxon>Vibrionales</taxon>
        <taxon>Vibrionaceae</taxon>
        <taxon>Vibrio</taxon>
    </lineage>
</organism>
<protein>
    <submittedName>
        <fullName evidence="1">Uncharacterized protein</fullName>
    </submittedName>
</protein>
<dbReference type="AlphaFoldDB" id="A0A1T4KYU6"/>